<feature type="domain" description="BTB" evidence="1">
    <location>
        <begin position="9"/>
        <end position="79"/>
    </location>
</feature>
<dbReference type="EMBL" id="AZHF01000003">
    <property type="protein sequence ID" value="OAA77367.1"/>
    <property type="molecule type" value="Genomic_DNA"/>
</dbReference>
<gene>
    <name evidence="2" type="ORF">LEL_04190</name>
</gene>
<dbReference type="Proteomes" id="UP000076881">
    <property type="component" value="Unassembled WGS sequence"/>
</dbReference>
<evidence type="ECO:0000259" key="1">
    <source>
        <dbReference type="PROSITE" id="PS50097"/>
    </source>
</evidence>
<evidence type="ECO:0000313" key="3">
    <source>
        <dbReference type="Proteomes" id="UP000076881"/>
    </source>
</evidence>
<organism evidence="2 3">
    <name type="scientific">Akanthomyces lecanii RCEF 1005</name>
    <dbReference type="NCBI Taxonomy" id="1081108"/>
    <lineage>
        <taxon>Eukaryota</taxon>
        <taxon>Fungi</taxon>
        <taxon>Dikarya</taxon>
        <taxon>Ascomycota</taxon>
        <taxon>Pezizomycotina</taxon>
        <taxon>Sordariomycetes</taxon>
        <taxon>Hypocreomycetidae</taxon>
        <taxon>Hypocreales</taxon>
        <taxon>Cordycipitaceae</taxon>
        <taxon>Akanthomyces</taxon>
        <taxon>Cordyceps confragosa</taxon>
    </lineage>
</organism>
<dbReference type="InterPro" id="IPR011333">
    <property type="entry name" value="SKP1/BTB/POZ_sf"/>
</dbReference>
<dbReference type="AlphaFoldDB" id="A0A168H6H1"/>
<dbReference type="InterPro" id="IPR000210">
    <property type="entry name" value="BTB/POZ_dom"/>
</dbReference>
<dbReference type="SUPFAM" id="SSF54695">
    <property type="entry name" value="POZ domain"/>
    <property type="match status" value="1"/>
</dbReference>
<dbReference type="PROSITE" id="PS50097">
    <property type="entry name" value="BTB"/>
    <property type="match status" value="1"/>
</dbReference>
<dbReference type="OrthoDB" id="10585645at2759"/>
<comment type="caution">
    <text evidence="2">The sequence shown here is derived from an EMBL/GenBank/DDBJ whole genome shotgun (WGS) entry which is preliminary data.</text>
</comment>
<protein>
    <submittedName>
        <fullName evidence="2">BTB/POZ-like protein</fullName>
    </submittedName>
</protein>
<keyword evidence="3" id="KW-1185">Reference proteome</keyword>
<sequence>MATSSPRSSTFVFIISPSAKKYPISSSLLASLSPIFAAMVSYDSRTAFATPCTYLPDCDTSTFDRFVAFLHTGDFPSPLFLPIPSTTKPRRYRTTYLLPEPFDHSPAMCCAFAAFAASRRYHVPRRLLRYDNGEAPWPRCTCWRGATASRHS</sequence>
<accession>A0A168H6H1</accession>
<dbReference type="Gene3D" id="3.30.710.10">
    <property type="entry name" value="Potassium Channel Kv1.1, Chain A"/>
    <property type="match status" value="1"/>
</dbReference>
<name>A0A168H6H1_CORDF</name>
<evidence type="ECO:0000313" key="2">
    <source>
        <dbReference type="EMBL" id="OAA77367.1"/>
    </source>
</evidence>
<proteinExistence type="predicted"/>
<reference evidence="2 3" key="1">
    <citation type="journal article" date="2016" name="Genome Biol. Evol.">
        <title>Divergent and convergent evolution of fungal pathogenicity.</title>
        <authorList>
            <person name="Shang Y."/>
            <person name="Xiao G."/>
            <person name="Zheng P."/>
            <person name="Cen K."/>
            <person name="Zhan S."/>
            <person name="Wang C."/>
        </authorList>
    </citation>
    <scope>NUCLEOTIDE SEQUENCE [LARGE SCALE GENOMIC DNA]</scope>
    <source>
        <strain evidence="2 3">RCEF 1005</strain>
    </source>
</reference>